<dbReference type="RefSeq" id="WP_198163571.1">
    <property type="nucleotide sequence ID" value="NZ_CP014504.1"/>
</dbReference>
<dbReference type="SMART" id="SM01419">
    <property type="entry name" value="Thiol-ester_cl"/>
    <property type="match status" value="1"/>
</dbReference>
<dbReference type="Pfam" id="PF00207">
    <property type="entry name" value="A2M"/>
    <property type="match status" value="1"/>
</dbReference>
<dbReference type="InterPro" id="IPR041246">
    <property type="entry name" value="Bact_MG10"/>
</dbReference>
<evidence type="ECO:0000313" key="4">
    <source>
        <dbReference type="Proteomes" id="UP000071561"/>
    </source>
</evidence>
<dbReference type="Pfam" id="PF01835">
    <property type="entry name" value="MG2"/>
    <property type="match status" value="1"/>
</dbReference>
<proteinExistence type="inferred from homology"/>
<dbReference type="InterPro" id="IPR047565">
    <property type="entry name" value="Alpha-macroglob_thiol-ester_cl"/>
</dbReference>
<reference evidence="3 4" key="1">
    <citation type="submission" date="2016-03" db="EMBL/GenBank/DDBJ databases">
        <title>Complete genome sequence of Pedobacter cryoconitis PAMC 27485.</title>
        <authorList>
            <person name="Lee J."/>
            <person name="Kim O.-S."/>
        </authorList>
    </citation>
    <scope>NUCLEOTIDE SEQUENCE [LARGE SCALE GENOMIC DNA]</scope>
    <source>
        <strain evidence="3 4">PAMC 27485</strain>
    </source>
</reference>
<dbReference type="PATRIC" id="fig|188932.3.peg.4904"/>
<keyword evidence="4" id="KW-1185">Reference proteome</keyword>
<dbReference type="InterPro" id="IPR051802">
    <property type="entry name" value="YfhM-like"/>
</dbReference>
<dbReference type="Proteomes" id="UP000071561">
    <property type="component" value="Chromosome"/>
</dbReference>
<organism evidence="3 4">
    <name type="scientific">Pedobacter cryoconitis</name>
    <dbReference type="NCBI Taxonomy" id="188932"/>
    <lineage>
        <taxon>Bacteria</taxon>
        <taxon>Pseudomonadati</taxon>
        <taxon>Bacteroidota</taxon>
        <taxon>Sphingobacteriia</taxon>
        <taxon>Sphingobacteriales</taxon>
        <taxon>Sphingobacteriaceae</taxon>
        <taxon>Pedobacter</taxon>
    </lineage>
</organism>
<dbReference type="Gene3D" id="2.60.40.1930">
    <property type="match status" value="1"/>
</dbReference>
<dbReference type="PANTHER" id="PTHR40094:SF1">
    <property type="entry name" value="UBIQUITIN DOMAIN-CONTAINING PROTEIN"/>
    <property type="match status" value="1"/>
</dbReference>
<dbReference type="InterPro" id="IPR002890">
    <property type="entry name" value="MG2"/>
</dbReference>
<evidence type="ECO:0000259" key="2">
    <source>
        <dbReference type="SMART" id="SM01360"/>
    </source>
</evidence>
<protein>
    <submittedName>
        <fullName evidence="3">Alpha-2-macroglobulin</fullName>
    </submittedName>
</protein>
<sequence length="2108" mass="237695">MKIALRLTFYFTVLLLIPVKSFAQQQQLKISNKDFAKVDSLVNQQKPKEALVIINNLNKQARAQRNAALLIKSVMYRIMFQGYLEEDAFTKVLNDLREDVSEAKQPEKSVLQSLLAETYWNFYQQNRYKIFRRTTVQQDSSKNINTWSIQKITAETVKNLVASVAEQELLQKTKIGLLNNLLLGDTSTRYLRPTLYDLLAHRALSILMNSETELTKTDDDGVDFNDPRLLGDYKAFVSLKMKTNDSTSFAMIKINILQNLLQFHALNLNEAALADADLQRLKFIYEKSTAVNKEETYLKAITLLAAQSAGNEIYADIVYEQALFYKKGQSNENKPDLIKAIELAKKAIKAFPKSNGARNAENLIKEISSKILTLQIKGFSKPGQPSQLFFTYKNIDTLQLQVYKVPAAYNDYYSAFGEKEKYNKFIKTHRPVKVWTEILPVSNDYQEHTIIGKMDALPNGNYIIIARNTNQVDNVSQYSNFRVTGMAVTQRHIHDKKEYFIASSLTGEPLKGVLIQEVLSDFKENQNINEKSPLFKTNDSGYAVLNSQETLNVRRAMIVKGTDTLYIPVNSYGNNIKEDRKQVILFTDRGIYRPGQTVYYKGLLLEDKNYKNSIVPGLNLFLTFKDANYKDIETITVKTNDYGTFQGSFIIPAGKLNGMMQLTTMYGSIGIQVEEYKRPTFEIVFEQSNQKYKLNDSIKIQGKALSFSGYSVTGAKVSYKVSRSKISNYSYGRPYQRESLTQIAIGTTETKEGGAFDITFLAAANVLANENYTFQITADITDLNGETRTATKSITAGHTDLLLNVNIPDELFLKSAADTLSVGIQNLNGEPVASKLNAEWTALQYPGRLVSSNEFAVIAENYTLGKEEFLRAFPAEEYKGDGNPANWSPLKNSFIQNITVDNGKGELKISEKSLVPGYYKVKLTARNNSNDTVSVTKIVRVYHKEATAIQSTREWLVAEKTTITPSESAVFRIAGMLPDAKAYYEVYYKDSIAEKVWVKVSPKQNIIKIPPGRGFENAFAIQFTMIQNGVVYNSLKQVNIIDAAKALDINFITFRNKLQPGEKENWKLKISNQKGEKQMAEMVATLYDASLDELKKMDWQTINPPSYYYTAYEWKFDNNSINNGGQLWFLRTYQNYYQGSQRDYEQLSITGFKMDLGTPYPYQDYLQRLASEARKGSTEIGIKKLAALQNGNLVYGIITDKQGYVIPGAIVMYGKIKSTADANGIYAIKAKPGDQLSITAIGYKLSKIRLTHARRADITLENAENSLNEFALAAPMEKRAKMSNPAIMLRGSSGAINGQVAGMQIVMEDSKTYDATAKSDTKNELINAVSKVVPRTNFNETAFFYPQLKTNEAGEINIEFTIPQSLTRYKMMGFAHTKDLKTATIVKELITQKQLAIAVNAPRFFREGDTILLSAKLNNLSGKLLKGEASLELRDALSGKLIQLLSSEGKRIQKFEVANKGNEVLKWPLIIPSSISAITYKVVAQSGKYSDGEEMTVPVLPNSMLVTETMPLNVRGNTTKTFTLDKLLKSGTSKTLKNQALTFEFTANPIWYAIQSLPYLMEYPYECAEQTFSRFYANSFATGIINSSPKIKQVFIQWQQTGNGEALLSNLEKNPELKSILLEETPWIRAAASDAEQKKRLAVLFDLNRMSYELKNNFQKLEKMQKPNGSFAWFTGMSDDRYITQHIVLGMGQLKHLKLINEKIAPGADQLLNKAIIYLDHQLQNDFKREISEKGIAYLPLHYLYGRSYTTQKNNDPGFKKAVAYYLKKVADNWKTMEPYQQGQAALVLNRNGNKAEAVKIINLLKERAQQSDEMGMYWASNRNGWWWYQNPVETQALLIEAFDEVAADTKSVEEMKIWLLKNKQTNDWKTTKATAAACYALLLKGYDLLAESAEPEILIGNQTFTEIGIAGTPKEAGTGYQKVSIAGAQVKPEMATVKIKNNNKTIAWGGVYWQYFEQLDKITSSATGVKIKKQLFIQKQTAKGDVLTPITSSNTLAAGDLLKVRIEIYTDRDMEYVQLKDMRAAGFEPVNVISNYKYQDGLGYYESTKDASTNFFISYLRKGVYVFEYALRVTHAGNFSNGITALQCMYAPEFTTHSEGIRVTVKP</sequence>
<comment type="similarity">
    <text evidence="1">Belongs to the protease inhibitor I39 (alpha-2-macroglobulin) family. Bacterial alpha-2-macroglobulin subfamily.</text>
</comment>
<dbReference type="SUPFAM" id="SSF48239">
    <property type="entry name" value="Terpenoid cyclases/Protein prenyltransferases"/>
    <property type="match status" value="1"/>
</dbReference>
<dbReference type="Pfam" id="PF17973">
    <property type="entry name" value="bMG10"/>
    <property type="match status" value="1"/>
</dbReference>
<dbReference type="PANTHER" id="PTHR40094">
    <property type="entry name" value="ALPHA-2-MACROGLOBULIN HOMOLOG"/>
    <property type="match status" value="1"/>
</dbReference>
<gene>
    <name evidence="3" type="ORF">AY601_4727</name>
</gene>
<dbReference type="InterPro" id="IPR001599">
    <property type="entry name" value="Macroglobln_a2"/>
</dbReference>
<dbReference type="InterPro" id="IPR008969">
    <property type="entry name" value="CarboxyPept-like_regulatory"/>
</dbReference>
<name>A0A127VJP8_9SPHI</name>
<dbReference type="EMBL" id="CP014504">
    <property type="protein sequence ID" value="AMQ01556.1"/>
    <property type="molecule type" value="Genomic_DNA"/>
</dbReference>
<dbReference type="InterPro" id="IPR008930">
    <property type="entry name" value="Terpenoid_cyclase/PrenylTrfase"/>
</dbReference>
<dbReference type="SMART" id="SM01360">
    <property type="entry name" value="A2M"/>
    <property type="match status" value="1"/>
</dbReference>
<dbReference type="GO" id="GO:0004866">
    <property type="term" value="F:endopeptidase inhibitor activity"/>
    <property type="evidence" value="ECO:0007669"/>
    <property type="project" value="InterPro"/>
</dbReference>
<dbReference type="KEGG" id="pcm:AY601_4727"/>
<evidence type="ECO:0000256" key="1">
    <source>
        <dbReference type="ARBA" id="ARBA00010556"/>
    </source>
</evidence>
<dbReference type="SUPFAM" id="SSF49464">
    <property type="entry name" value="Carboxypeptidase regulatory domain-like"/>
    <property type="match status" value="1"/>
</dbReference>
<feature type="domain" description="Alpha-2-macroglobulin" evidence="2">
    <location>
        <begin position="1341"/>
        <end position="1431"/>
    </location>
</feature>
<accession>A0A127VJP8</accession>
<dbReference type="Gene3D" id="1.50.10.20">
    <property type="match status" value="1"/>
</dbReference>
<evidence type="ECO:0000313" key="3">
    <source>
        <dbReference type="EMBL" id="AMQ01556.1"/>
    </source>
</evidence>